<protein>
    <recommendedName>
        <fullName evidence="3">Elongin-C</fullName>
    </recommendedName>
</protein>
<dbReference type="Gene3D" id="3.30.710.10">
    <property type="entry name" value="Potassium Channel Kv1.1, Chain A"/>
    <property type="match status" value="1"/>
</dbReference>
<evidence type="ECO:0008006" key="3">
    <source>
        <dbReference type="Google" id="ProtNLM"/>
    </source>
</evidence>
<dbReference type="SUPFAM" id="SSF54695">
    <property type="entry name" value="POZ domain"/>
    <property type="match status" value="1"/>
</dbReference>
<dbReference type="InterPro" id="IPR011333">
    <property type="entry name" value="SKP1/BTB/POZ_sf"/>
</dbReference>
<evidence type="ECO:0000313" key="2">
    <source>
        <dbReference type="Proteomes" id="UP000887013"/>
    </source>
</evidence>
<gene>
    <name evidence="1" type="ORF">NPIL_555451</name>
</gene>
<dbReference type="AlphaFoldDB" id="A0A8X6TTH4"/>
<comment type="caution">
    <text evidence="1">The sequence shown here is derived from an EMBL/GenBank/DDBJ whole genome shotgun (WGS) entry which is preliminary data.</text>
</comment>
<dbReference type="InterPro" id="IPR039948">
    <property type="entry name" value="ELC1"/>
</dbReference>
<accession>A0A8X6TTH4</accession>
<dbReference type="PANTHER" id="PTHR20648">
    <property type="entry name" value="ELONGIN-C"/>
    <property type="match status" value="1"/>
</dbReference>
<dbReference type="Proteomes" id="UP000887013">
    <property type="component" value="Unassembled WGS sequence"/>
</dbReference>
<keyword evidence="2" id="KW-1185">Reference proteome</keyword>
<dbReference type="EMBL" id="BMAW01066290">
    <property type="protein sequence ID" value="GFT54347.1"/>
    <property type="molecule type" value="Genomic_DNA"/>
</dbReference>
<name>A0A8X6TTH4_NEPPI</name>
<sequence>MVLGGGVNLPIRSDYIKIQTVDEHYFYIRKEYGNTQTFSLMMRDAPEDRVDKVTVPGNSLITQSVCRFLAYKHRYVNTPPDIPIFTVPPEYLIDLMTLADFMKC</sequence>
<proteinExistence type="predicted"/>
<evidence type="ECO:0000313" key="1">
    <source>
        <dbReference type="EMBL" id="GFT54347.1"/>
    </source>
</evidence>
<reference evidence="1" key="1">
    <citation type="submission" date="2020-08" db="EMBL/GenBank/DDBJ databases">
        <title>Multicomponent nature underlies the extraordinary mechanical properties of spider dragline silk.</title>
        <authorList>
            <person name="Kono N."/>
            <person name="Nakamura H."/>
            <person name="Mori M."/>
            <person name="Yoshida Y."/>
            <person name="Ohtoshi R."/>
            <person name="Malay A.D."/>
            <person name="Moran D.A.P."/>
            <person name="Tomita M."/>
            <person name="Numata K."/>
            <person name="Arakawa K."/>
        </authorList>
    </citation>
    <scope>NUCLEOTIDE SEQUENCE</scope>
</reference>
<organism evidence="1 2">
    <name type="scientific">Nephila pilipes</name>
    <name type="common">Giant wood spider</name>
    <name type="synonym">Nephila maculata</name>
    <dbReference type="NCBI Taxonomy" id="299642"/>
    <lineage>
        <taxon>Eukaryota</taxon>
        <taxon>Metazoa</taxon>
        <taxon>Ecdysozoa</taxon>
        <taxon>Arthropoda</taxon>
        <taxon>Chelicerata</taxon>
        <taxon>Arachnida</taxon>
        <taxon>Araneae</taxon>
        <taxon>Araneomorphae</taxon>
        <taxon>Entelegynae</taxon>
        <taxon>Araneoidea</taxon>
        <taxon>Nephilidae</taxon>
        <taxon>Nephila</taxon>
    </lineage>
</organism>